<name>A0ABV1FIF0_9FIRM</name>
<feature type="domain" description="Bacterial Ig-like" evidence="3">
    <location>
        <begin position="185"/>
        <end position="271"/>
    </location>
</feature>
<evidence type="ECO:0000259" key="3">
    <source>
        <dbReference type="Pfam" id="PF20251"/>
    </source>
</evidence>
<feature type="compositionally biased region" description="Acidic residues" evidence="1">
    <location>
        <begin position="121"/>
        <end position="137"/>
    </location>
</feature>
<reference evidence="4 5" key="1">
    <citation type="submission" date="2024-03" db="EMBL/GenBank/DDBJ databases">
        <title>Human intestinal bacterial collection.</title>
        <authorList>
            <person name="Pauvert C."/>
            <person name="Hitch T.C.A."/>
            <person name="Clavel T."/>
        </authorList>
    </citation>
    <scope>NUCLEOTIDE SEQUENCE [LARGE SCALE GENOMIC DNA]</scope>
    <source>
        <strain evidence="4 5">CLA-AA-H132</strain>
    </source>
</reference>
<keyword evidence="2" id="KW-1133">Transmembrane helix</keyword>
<protein>
    <submittedName>
        <fullName evidence="4">Immunoglobulin-like domain-containing protein</fullName>
    </submittedName>
</protein>
<dbReference type="EMBL" id="JBBMFE010000008">
    <property type="protein sequence ID" value="MEQ2472839.1"/>
    <property type="molecule type" value="Genomic_DNA"/>
</dbReference>
<proteinExistence type="predicted"/>
<evidence type="ECO:0000256" key="2">
    <source>
        <dbReference type="SAM" id="Phobius"/>
    </source>
</evidence>
<dbReference type="Pfam" id="PF20251">
    <property type="entry name" value="Big_14"/>
    <property type="match status" value="1"/>
</dbReference>
<keyword evidence="2" id="KW-0472">Membrane</keyword>
<dbReference type="InterPro" id="IPR046878">
    <property type="entry name" value="Big_14"/>
</dbReference>
<evidence type="ECO:0000256" key="1">
    <source>
        <dbReference type="SAM" id="MobiDB-lite"/>
    </source>
</evidence>
<feature type="transmembrane region" description="Helical" evidence="2">
    <location>
        <begin position="79"/>
        <end position="99"/>
    </location>
</feature>
<organism evidence="4 5">
    <name type="scientific">Laedolimicola intestinihominis</name>
    <dbReference type="NCBI Taxonomy" id="3133166"/>
    <lineage>
        <taxon>Bacteria</taxon>
        <taxon>Bacillati</taxon>
        <taxon>Bacillota</taxon>
        <taxon>Clostridia</taxon>
        <taxon>Lachnospirales</taxon>
        <taxon>Lachnospiraceae</taxon>
        <taxon>Laedolimicola</taxon>
    </lineage>
</organism>
<evidence type="ECO:0000313" key="4">
    <source>
        <dbReference type="EMBL" id="MEQ2472839.1"/>
    </source>
</evidence>
<keyword evidence="5" id="KW-1185">Reference proteome</keyword>
<feature type="region of interest" description="Disordered" evidence="1">
    <location>
        <begin position="121"/>
        <end position="150"/>
    </location>
</feature>
<feature type="compositionally biased region" description="Low complexity" evidence="1">
    <location>
        <begin position="138"/>
        <end position="150"/>
    </location>
</feature>
<dbReference type="Proteomes" id="UP001438008">
    <property type="component" value="Unassembled WGS sequence"/>
</dbReference>
<gene>
    <name evidence="4" type="ORF">WMO29_10130</name>
</gene>
<keyword evidence="2" id="KW-0812">Transmembrane</keyword>
<dbReference type="RefSeq" id="WP_349164689.1">
    <property type="nucleotide sequence ID" value="NZ_JBBMFE010000008.1"/>
</dbReference>
<accession>A0ABV1FIF0</accession>
<evidence type="ECO:0000313" key="5">
    <source>
        <dbReference type="Proteomes" id="UP001438008"/>
    </source>
</evidence>
<comment type="caution">
    <text evidence="4">The sequence shown here is derived from an EMBL/GenBank/DDBJ whole genome shotgun (WGS) entry which is preliminary data.</text>
</comment>
<sequence length="297" mass="32703">MRDDKKREEMEKELLAEAFDECMDEQLSFIPSEREIARMHRYSEDFQQNMQELLDAGGKPKRKKNTITQREFVYSFNKIAACILAVLVVSGVCTGLFLAGGKKSSGTADTAAPETASIMEDSVEEAADEGVETEGESAENTAAASAAGKENAPEKITFAGHDIYLTQEQNVTAETESVKTLVSSPVIARDAEVVKVTIGNISETPISYNANMELQVQKDGAWYVVTRNSEPVGQQDTTVVLEPGMAQDEELDLTDYDLDYDADAYRIITYVDGEPFSAGFRFESVEQGLEEALEENK</sequence>